<accession>A0A494VV49</accession>
<dbReference type="AlphaFoldDB" id="A0A494VV49"/>
<name>A0A494VV49_9SPHI</name>
<reference evidence="1 2" key="1">
    <citation type="submission" date="2018-10" db="EMBL/GenBank/DDBJ databases">
        <title>Genome sequencing of Mucilaginibacter sp. HYN0043.</title>
        <authorList>
            <person name="Kim M."/>
            <person name="Yi H."/>
        </authorList>
    </citation>
    <scope>NUCLEOTIDE SEQUENCE [LARGE SCALE GENOMIC DNA]</scope>
    <source>
        <strain evidence="1 2">HYN0043</strain>
    </source>
</reference>
<gene>
    <name evidence="1" type="ORF">HYN43_016310</name>
</gene>
<protein>
    <submittedName>
        <fullName evidence="1">Prevent-host-death protein</fullName>
    </submittedName>
</protein>
<dbReference type="Proteomes" id="UP000270046">
    <property type="component" value="Chromosome"/>
</dbReference>
<sequence>MSVDEFKANFAKVINHVKAGENFAVNNNENKEVIGYFLAKQPAQKLKRKLGLFEGKMKIEFKPGFKMTDEEFCGYQPRV</sequence>
<organism evidence="1 2">
    <name type="scientific">Mucilaginibacter celer</name>
    <dbReference type="NCBI Taxonomy" id="2305508"/>
    <lineage>
        <taxon>Bacteria</taxon>
        <taxon>Pseudomonadati</taxon>
        <taxon>Bacteroidota</taxon>
        <taxon>Sphingobacteriia</taxon>
        <taxon>Sphingobacteriales</taxon>
        <taxon>Sphingobacteriaceae</taxon>
        <taxon>Mucilaginibacter</taxon>
    </lineage>
</organism>
<dbReference type="KEGG" id="muh:HYN43_016310"/>
<dbReference type="OrthoDB" id="826457at2"/>
<keyword evidence="2" id="KW-1185">Reference proteome</keyword>
<evidence type="ECO:0000313" key="1">
    <source>
        <dbReference type="EMBL" id="AYL99466.1"/>
    </source>
</evidence>
<dbReference type="EMBL" id="CP032869">
    <property type="protein sequence ID" value="AYL99466.1"/>
    <property type="molecule type" value="Genomic_DNA"/>
</dbReference>
<proteinExistence type="predicted"/>
<evidence type="ECO:0000313" key="2">
    <source>
        <dbReference type="Proteomes" id="UP000270046"/>
    </source>
</evidence>